<gene>
    <name evidence="4" type="ORF">SAMN05192529_12250</name>
</gene>
<dbReference type="InterPro" id="IPR013783">
    <property type="entry name" value="Ig-like_fold"/>
</dbReference>
<dbReference type="SUPFAM" id="SSF81296">
    <property type="entry name" value="E set domains"/>
    <property type="match status" value="1"/>
</dbReference>
<dbReference type="CDD" id="cd11350">
    <property type="entry name" value="AmyAc_4"/>
    <property type="match status" value="1"/>
</dbReference>
<dbReference type="AlphaFoldDB" id="A0A1H4BLB2"/>
<evidence type="ECO:0000313" key="5">
    <source>
        <dbReference type="Proteomes" id="UP000199041"/>
    </source>
</evidence>
<feature type="chain" id="PRO_5011627713" evidence="2">
    <location>
        <begin position="20"/>
        <end position="1062"/>
    </location>
</feature>
<dbReference type="PANTHER" id="PTHR43002">
    <property type="entry name" value="GLYCOGEN DEBRANCHING ENZYME"/>
    <property type="match status" value="1"/>
</dbReference>
<dbReference type="Gene3D" id="2.60.40.10">
    <property type="entry name" value="Immunoglobulins"/>
    <property type="match status" value="1"/>
</dbReference>
<evidence type="ECO:0000259" key="3">
    <source>
        <dbReference type="SMART" id="SM00642"/>
    </source>
</evidence>
<dbReference type="SUPFAM" id="SSF51445">
    <property type="entry name" value="(Trans)glycosidases"/>
    <property type="match status" value="1"/>
</dbReference>
<dbReference type="InterPro" id="IPR026444">
    <property type="entry name" value="Secre_tail"/>
</dbReference>
<proteinExistence type="inferred from homology"/>
<dbReference type="Pfam" id="PF00128">
    <property type="entry name" value="Alpha-amylase"/>
    <property type="match status" value="1"/>
</dbReference>
<dbReference type="InterPro" id="IPR006047">
    <property type="entry name" value="GH13_cat_dom"/>
</dbReference>
<dbReference type="OrthoDB" id="9761875at2"/>
<evidence type="ECO:0000256" key="1">
    <source>
        <dbReference type="ARBA" id="ARBA00008061"/>
    </source>
</evidence>
<organism evidence="4 5">
    <name type="scientific">Arachidicoccus rhizosphaerae</name>
    <dbReference type="NCBI Taxonomy" id="551991"/>
    <lineage>
        <taxon>Bacteria</taxon>
        <taxon>Pseudomonadati</taxon>
        <taxon>Bacteroidota</taxon>
        <taxon>Chitinophagia</taxon>
        <taxon>Chitinophagales</taxon>
        <taxon>Chitinophagaceae</taxon>
        <taxon>Arachidicoccus</taxon>
    </lineage>
</organism>
<name>A0A1H4BLB2_9BACT</name>
<evidence type="ECO:0000256" key="2">
    <source>
        <dbReference type="SAM" id="SignalP"/>
    </source>
</evidence>
<dbReference type="Proteomes" id="UP000199041">
    <property type="component" value="Unassembled WGS sequence"/>
</dbReference>
<evidence type="ECO:0000313" key="4">
    <source>
        <dbReference type="EMBL" id="SEA48921.1"/>
    </source>
</evidence>
<dbReference type="InterPro" id="IPR017853">
    <property type="entry name" value="GH"/>
</dbReference>
<dbReference type="STRING" id="551991.SAMN05192529_12250"/>
<sequence length="1062" mass="118546">MRKSFIRRCICFMAFYLIACCAAKTQLLQTFPRFIQENTTGTVRIELNPNLGNQGLEGASGPFYVHIGVITNKSTSSSDWKYVNSTWGIADEAYKCVVMNNGDLSYTITGGLRIFFGITDTSEHILKICILFRNTDGTLKAENSDNSDMYLPVYQANDLQVRIDEPYWQPTYTPTYNITNIHPGDSIAVTGYANQIAKLTLSLNKTEIITTTDSIINKTIPVTALGAQTLTLQATTDSSTASQELSFAAIGLTDTLKLPDGAVEGINYDSNDPSKATLVLYAPQKQNIYVIGDFNNWQKGVDGYQMHITPDGNLFWVTLTNLTKAKQYAYQYIIDDSLIVADYNAHLILDKSNDPYISNNTYPDLPAFPKSATGDLASVIETGQATYNWKNTQFSRPEASSLRVYELLVRDFTTGHNWTSLTDSLDYFSKLGINAIELMPFNEFEGNSSWGYNPDFYFAPDKYYGTATSLKTFIDSCHGRGIAVIMDMVLNHSFGQSPMVQMYYDSKNDRPLANNPWFNPVAKHAYNVGYDFNHESQATKNFTKRVLAYWLSEYNIDGFRFDLAKGFTQKQTCDNNGEGCDVDAWSAYDSSRVVIWDDYYSSQQKDAPGSYSILEFLGNNEEEKHYSSEGMLLWENGNSNFNQLTMGYADGSDVSSFVYTNRGWVANNMMLYMESHDEERLMYKNIQYGNASGTYNIKDTLTALNRNAMAAALWAVIPGPKMIWQFGELGYDYTINYCTDGSGNNDCKTGPKPLGWSYLKDSNRTNLSNTFQQLFKLRSIYPAAFTKGKIDANSVLSQKDNNLKTIILESDSLDLIVAANFGVNNLSTSLSLPDTGLWLPYVVGTGQHLQFVDHNTAFYQTSQDTSLTLHAGAFNVWLHPKKKINVSNWISDLTIKNNEQGNLITWNTIQTNDSTQFVLEKINPSTGNYTPLTILTANSTSKQFQYTDGATGNENALYRLAVISTHGVGYTAQISAGASNIQTSQTILAYPNPSPGTFHIKINHVSTSSNPYSICDPIGRVIRTGILGQTGGDITLSHQAAGIYYMKIELDHKIYKTKLMKK</sequence>
<keyword evidence="2" id="KW-0732">Signal</keyword>
<dbReference type="Pfam" id="PF18962">
    <property type="entry name" value="Por_Secre_tail"/>
    <property type="match status" value="1"/>
</dbReference>
<reference evidence="4 5" key="1">
    <citation type="submission" date="2016-10" db="EMBL/GenBank/DDBJ databases">
        <authorList>
            <person name="de Groot N.N."/>
        </authorList>
    </citation>
    <scope>NUCLEOTIDE SEQUENCE [LARGE SCALE GENOMIC DNA]</scope>
    <source>
        <strain evidence="4 5">Vu-144</strain>
    </source>
</reference>
<dbReference type="Gene3D" id="3.20.20.80">
    <property type="entry name" value="Glycosidases"/>
    <property type="match status" value="1"/>
</dbReference>
<dbReference type="NCBIfam" id="TIGR04183">
    <property type="entry name" value="Por_Secre_tail"/>
    <property type="match status" value="1"/>
</dbReference>
<keyword evidence="5" id="KW-1185">Reference proteome</keyword>
<dbReference type="RefSeq" id="WP_091400254.1">
    <property type="nucleotide sequence ID" value="NZ_FNQY01000022.1"/>
</dbReference>
<dbReference type="InterPro" id="IPR014756">
    <property type="entry name" value="Ig_E-set"/>
</dbReference>
<feature type="domain" description="Glycosyl hydrolase family 13 catalytic" evidence="3">
    <location>
        <begin position="406"/>
        <end position="778"/>
    </location>
</feature>
<dbReference type="EMBL" id="FNQY01000022">
    <property type="protein sequence ID" value="SEA48921.1"/>
    <property type="molecule type" value="Genomic_DNA"/>
</dbReference>
<comment type="similarity">
    <text evidence="1">Belongs to the glycosyl hydrolase 13 family.</text>
</comment>
<protein>
    <submittedName>
        <fullName evidence="4">Por secretion system C-terminal sorting domain-containing protein</fullName>
    </submittedName>
</protein>
<dbReference type="GO" id="GO:0005975">
    <property type="term" value="P:carbohydrate metabolic process"/>
    <property type="evidence" value="ECO:0007669"/>
    <property type="project" value="InterPro"/>
</dbReference>
<dbReference type="SMART" id="SM00642">
    <property type="entry name" value="Aamy"/>
    <property type="match status" value="1"/>
</dbReference>
<feature type="signal peptide" evidence="2">
    <location>
        <begin position="1"/>
        <end position="19"/>
    </location>
</feature>
<accession>A0A1H4BLB2</accession>